<evidence type="ECO:0000313" key="2">
    <source>
        <dbReference type="Proteomes" id="UP000304953"/>
    </source>
</evidence>
<protein>
    <submittedName>
        <fullName evidence="1">Response regulator transcription factor</fullName>
    </submittedName>
</protein>
<gene>
    <name evidence="1" type="ORF">E5329_13040</name>
</gene>
<evidence type="ECO:0000313" key="1">
    <source>
        <dbReference type="EMBL" id="TGY95764.1"/>
    </source>
</evidence>
<accession>A0AC61RVW1</accession>
<dbReference type="EMBL" id="SRYA01000024">
    <property type="protein sequence ID" value="TGY95764.1"/>
    <property type="molecule type" value="Genomic_DNA"/>
</dbReference>
<keyword evidence="2" id="KW-1185">Reference proteome</keyword>
<organism evidence="1 2">
    <name type="scientific">Petralouisia muris</name>
    <dbReference type="NCBI Taxonomy" id="3032872"/>
    <lineage>
        <taxon>Bacteria</taxon>
        <taxon>Bacillati</taxon>
        <taxon>Bacillota</taxon>
        <taxon>Clostridia</taxon>
        <taxon>Lachnospirales</taxon>
        <taxon>Lachnospiraceae</taxon>
        <taxon>Petralouisia</taxon>
    </lineage>
</organism>
<reference evidence="1" key="1">
    <citation type="submission" date="2019-04" db="EMBL/GenBank/DDBJ databases">
        <title>Microbes associate with the intestines of laboratory mice.</title>
        <authorList>
            <person name="Navarre W."/>
            <person name="Wong E."/>
            <person name="Huang K."/>
            <person name="Tropini C."/>
            <person name="Ng K."/>
            <person name="Yu B."/>
        </authorList>
    </citation>
    <scope>NUCLEOTIDE SEQUENCE</scope>
    <source>
        <strain evidence="1">NM01_1-7b</strain>
    </source>
</reference>
<sequence length="232" mass="26975">MLKIGICDDKKMIVKALKEILEECMEEEGIQGKITEFYSGQELLTGYSGEEAVFLDIDMPGMDGIETGRNIRKRGYDCKIIMATGVEARFKEAFQIEALRFISKPFQKREIKEALEAVLKTRIGTEGIELYSGRSLYFFPQKKIQYIIAVNSAAEFMLEEGVFRKETSLAELENVLDRRLFYRVSKQCIVNMEKIIAYKSGKILLRDCEIKVSVRKKKEFEKAYMEYRINYR</sequence>
<comment type="caution">
    <text evidence="1">The sequence shown here is derived from an EMBL/GenBank/DDBJ whole genome shotgun (WGS) entry which is preliminary data.</text>
</comment>
<name>A0AC61RVW1_9FIRM</name>
<dbReference type="Proteomes" id="UP000304953">
    <property type="component" value="Unassembled WGS sequence"/>
</dbReference>
<proteinExistence type="predicted"/>